<evidence type="ECO:0000313" key="2">
    <source>
        <dbReference type="EMBL" id="AWG24208.1"/>
    </source>
</evidence>
<evidence type="ECO:0000256" key="1">
    <source>
        <dbReference type="SAM" id="SignalP"/>
    </source>
</evidence>
<keyword evidence="3" id="KW-1185">Reference proteome</keyword>
<evidence type="ECO:0000313" key="3">
    <source>
        <dbReference type="Proteomes" id="UP000244677"/>
    </source>
</evidence>
<name>A0A2S1LKG0_9FLAO</name>
<gene>
    <name evidence="2" type="ORF">FK004_02715</name>
</gene>
<sequence>MIYRFTVLLFCFCTAALMAQKPVFDIKYSEQLAVFVFVQNLSSPNPENPFKAAFLKSAYNTKEYNGLITAFDTLAIDYSYQFTEYPYVSKMPGMTRELLKKNLIATTSLQEFKLRSLGLVTNVTLNELVSLLTTFTPIYRKLIYEPNKIKFEKQLADLTAYSQAKNTTDYFDTGLVFYHTTWDDSIPFEIAFYPLPNAKGFTAQAFYNNFISAIQTETTDYDELFSVMLHEIFHIIYDEQSLSVKKDIQRYFKENPSQNSAYAYLLLNEALATALGNGYVYGKLKGEIDPNRWYNWKYISDMAQQMYPLVSQYITDKKPMNQAFINAYIQLYDTHFPEWTNEMDNLMNYRYMLSENKSDFAEIRNVYPHGAMTEEEDAITESSIAKMKAIPLTKIVIVSKDNKTKLTMIRQQFPELKNWKFEAAKEFEYTILLRDKTRLFLINQISTPTSVLLKKLKVDTTTK</sequence>
<dbReference type="Proteomes" id="UP000244677">
    <property type="component" value="Chromosome"/>
</dbReference>
<protein>
    <recommendedName>
        <fullName evidence="4">DUF4932 domain-containing protein</fullName>
    </recommendedName>
</protein>
<dbReference type="KEGG" id="fki:FK004_02715"/>
<dbReference type="OrthoDB" id="861310at2"/>
<evidence type="ECO:0008006" key="4">
    <source>
        <dbReference type="Google" id="ProtNLM"/>
    </source>
</evidence>
<dbReference type="EMBL" id="CP020919">
    <property type="protein sequence ID" value="AWG24208.1"/>
    <property type="molecule type" value="Genomic_DNA"/>
</dbReference>
<feature type="chain" id="PRO_5015397322" description="DUF4932 domain-containing protein" evidence="1">
    <location>
        <begin position="20"/>
        <end position="463"/>
    </location>
</feature>
<keyword evidence="1" id="KW-0732">Signal</keyword>
<dbReference type="RefSeq" id="WP_108735860.1">
    <property type="nucleotide sequence ID" value="NZ_CP020919.1"/>
</dbReference>
<feature type="signal peptide" evidence="1">
    <location>
        <begin position="1"/>
        <end position="19"/>
    </location>
</feature>
<proteinExistence type="predicted"/>
<reference evidence="2 3" key="1">
    <citation type="submission" date="2017-04" db="EMBL/GenBank/DDBJ databases">
        <title>Complete genome sequence of Flavobacterium kingsejong AJ004.</title>
        <authorList>
            <person name="Lee P.C."/>
        </authorList>
    </citation>
    <scope>NUCLEOTIDE SEQUENCE [LARGE SCALE GENOMIC DNA]</scope>
    <source>
        <strain evidence="2 3">AJ004</strain>
    </source>
</reference>
<dbReference type="AlphaFoldDB" id="A0A2S1LKG0"/>
<accession>A0A2S1LKG0</accession>
<organism evidence="2 3">
    <name type="scientific">Flavobacterium kingsejongi</name>
    <dbReference type="NCBI Taxonomy" id="1678728"/>
    <lineage>
        <taxon>Bacteria</taxon>
        <taxon>Pseudomonadati</taxon>
        <taxon>Bacteroidota</taxon>
        <taxon>Flavobacteriia</taxon>
        <taxon>Flavobacteriales</taxon>
        <taxon>Flavobacteriaceae</taxon>
        <taxon>Flavobacterium</taxon>
    </lineage>
</organism>